<evidence type="ECO:0000256" key="1">
    <source>
        <dbReference type="SAM" id="MobiDB-lite"/>
    </source>
</evidence>
<dbReference type="InterPro" id="IPR029472">
    <property type="entry name" value="Copia-like_N"/>
</dbReference>
<comment type="caution">
    <text evidence="3">The sequence shown here is derived from an EMBL/GenBank/DDBJ whole genome shotgun (WGS) entry which is preliminary data.</text>
</comment>
<feature type="region of interest" description="Disordered" evidence="1">
    <location>
        <begin position="46"/>
        <end position="73"/>
    </location>
</feature>
<sequence>MGEDGSSNPHGGSTTASFSPSQPTIAELSAQVAQLMQMHIQTSKLILNQDPTKTTPTSTQTTTPTSNQTTTLNPNQTTIPTTITYDASAAQIGLKLDGTDYALWSQVVELYISGKDKLGYINGDLPQPPSTAPTFPRWRTENSIVKGWLINSLEQSLIGNFIRFSTAKAVWDAIATTYYDGTDTSQEDRVYIFLDGLDDRLDKARSDVLHMTPFPTVDQAYAYVRREDVRQAVMMGSSDRATGAGLAAKRAPRLGPPTRAGQPHNSSTMAHLQI</sequence>
<reference evidence="3 4" key="1">
    <citation type="journal article" date="2022" name="G3 (Bethesda)">
        <title>Whole-genome sequence and methylome profiling of the almond [Prunus dulcis (Mill.) D.A. Webb] cultivar 'Nonpareil'.</title>
        <authorList>
            <person name="D'Amico-Willman K.M."/>
            <person name="Ouma W.Z."/>
            <person name="Meulia T."/>
            <person name="Sideli G.M."/>
            <person name="Gradziel T.M."/>
            <person name="Fresnedo-Ramirez J."/>
        </authorList>
    </citation>
    <scope>NUCLEOTIDE SEQUENCE [LARGE SCALE GENOMIC DNA]</scope>
    <source>
        <strain evidence="3">Clone GOH B32 T37-40</strain>
    </source>
</reference>
<feature type="region of interest" description="Disordered" evidence="1">
    <location>
        <begin position="240"/>
        <end position="274"/>
    </location>
</feature>
<proteinExistence type="predicted"/>
<evidence type="ECO:0000259" key="2">
    <source>
        <dbReference type="Pfam" id="PF14244"/>
    </source>
</evidence>
<feature type="compositionally biased region" description="Polar residues" evidence="1">
    <location>
        <begin position="263"/>
        <end position="274"/>
    </location>
</feature>
<accession>A0AAD4V6G2</accession>
<feature type="compositionally biased region" description="Low complexity" evidence="1">
    <location>
        <begin position="51"/>
        <end position="73"/>
    </location>
</feature>
<name>A0AAD4V6G2_PRUDU</name>
<dbReference type="EMBL" id="JAJFAZ020000007">
    <property type="protein sequence ID" value="KAI5318724.1"/>
    <property type="molecule type" value="Genomic_DNA"/>
</dbReference>
<evidence type="ECO:0000313" key="4">
    <source>
        <dbReference type="Proteomes" id="UP001054821"/>
    </source>
</evidence>
<feature type="region of interest" description="Disordered" evidence="1">
    <location>
        <begin position="1"/>
        <end position="22"/>
    </location>
</feature>
<gene>
    <name evidence="3" type="ORF">L3X38_038432</name>
</gene>
<keyword evidence="4" id="KW-1185">Reference proteome</keyword>
<dbReference type="PANTHER" id="PTHR37610">
    <property type="entry name" value="CCHC-TYPE DOMAIN-CONTAINING PROTEIN"/>
    <property type="match status" value="1"/>
</dbReference>
<dbReference type="Proteomes" id="UP001054821">
    <property type="component" value="Chromosome 7"/>
</dbReference>
<feature type="domain" description="Retrotransposon Copia-like N-terminal" evidence="2">
    <location>
        <begin position="88"/>
        <end position="129"/>
    </location>
</feature>
<organism evidence="3 4">
    <name type="scientific">Prunus dulcis</name>
    <name type="common">Almond</name>
    <name type="synonym">Amygdalus dulcis</name>
    <dbReference type="NCBI Taxonomy" id="3755"/>
    <lineage>
        <taxon>Eukaryota</taxon>
        <taxon>Viridiplantae</taxon>
        <taxon>Streptophyta</taxon>
        <taxon>Embryophyta</taxon>
        <taxon>Tracheophyta</taxon>
        <taxon>Spermatophyta</taxon>
        <taxon>Magnoliopsida</taxon>
        <taxon>eudicotyledons</taxon>
        <taxon>Gunneridae</taxon>
        <taxon>Pentapetalae</taxon>
        <taxon>rosids</taxon>
        <taxon>fabids</taxon>
        <taxon>Rosales</taxon>
        <taxon>Rosaceae</taxon>
        <taxon>Amygdaloideae</taxon>
        <taxon>Amygdaleae</taxon>
        <taxon>Prunus</taxon>
    </lineage>
</organism>
<dbReference type="PANTHER" id="PTHR37610:SF38">
    <property type="entry name" value="RETROTRANSPOSON COPIA-LIKE N-TERMINAL DOMAIN-CONTAINING PROTEIN"/>
    <property type="match status" value="1"/>
</dbReference>
<dbReference type="Pfam" id="PF14244">
    <property type="entry name" value="Retrotran_gag_3"/>
    <property type="match status" value="1"/>
</dbReference>
<protein>
    <recommendedName>
        <fullName evidence="2">Retrotransposon Copia-like N-terminal domain-containing protein</fullName>
    </recommendedName>
</protein>
<evidence type="ECO:0000313" key="3">
    <source>
        <dbReference type="EMBL" id="KAI5318724.1"/>
    </source>
</evidence>
<dbReference type="AlphaFoldDB" id="A0AAD4V6G2"/>